<dbReference type="InterPro" id="IPR008042">
    <property type="entry name" value="Retrotrans_Pao"/>
</dbReference>
<proteinExistence type="predicted"/>
<dbReference type="EMBL" id="BMAW01109482">
    <property type="protein sequence ID" value="GFT38628.1"/>
    <property type="molecule type" value="Genomic_DNA"/>
</dbReference>
<reference evidence="1" key="1">
    <citation type="submission" date="2020-08" db="EMBL/GenBank/DDBJ databases">
        <title>Multicomponent nature underlies the extraordinary mechanical properties of spider dragline silk.</title>
        <authorList>
            <person name="Kono N."/>
            <person name="Nakamura H."/>
            <person name="Mori M."/>
            <person name="Yoshida Y."/>
            <person name="Ohtoshi R."/>
            <person name="Malay A.D."/>
            <person name="Moran D.A.P."/>
            <person name="Tomita M."/>
            <person name="Numata K."/>
            <person name="Arakawa K."/>
        </authorList>
    </citation>
    <scope>NUCLEOTIDE SEQUENCE</scope>
</reference>
<dbReference type="AlphaFoldDB" id="A0A8X6TR68"/>
<organism evidence="1 2">
    <name type="scientific">Nephila pilipes</name>
    <name type="common">Giant wood spider</name>
    <name type="synonym">Nephila maculata</name>
    <dbReference type="NCBI Taxonomy" id="299642"/>
    <lineage>
        <taxon>Eukaryota</taxon>
        <taxon>Metazoa</taxon>
        <taxon>Ecdysozoa</taxon>
        <taxon>Arthropoda</taxon>
        <taxon>Chelicerata</taxon>
        <taxon>Arachnida</taxon>
        <taxon>Araneae</taxon>
        <taxon>Araneomorphae</taxon>
        <taxon>Entelegynae</taxon>
        <taxon>Araneoidea</taxon>
        <taxon>Nephilidae</taxon>
        <taxon>Nephila</taxon>
    </lineage>
</organism>
<name>A0A8X6TR68_NEPPI</name>
<keyword evidence="2" id="KW-1185">Reference proteome</keyword>
<evidence type="ECO:0000313" key="2">
    <source>
        <dbReference type="Proteomes" id="UP000887013"/>
    </source>
</evidence>
<sequence>MKSFYVDNCVTSISNEDTLYRFIEESKHILATACFDLRGWEHTSLKIGRDPSDPIPILGLLWNKDNIFCDTTVLKCSSFDLTRRNVLSVVHKIFNPLGVLSPATLIPKLLIQKSWNLKIDWDTVLPDNYIRENFLPENDTISVSFVCANCRIAPFRKTTIPRLELLACYIGARLSTVLVKAFSLENIPVFYWSDSSTSLYWIERNENWGVFVKKRVQEIKSLTSNGTWKHFTGNLNAADLPYQGFSISALVKLIWWEGPDWLKGIEEKWPKTEAVLNDEDIQSERRKLLLLI</sequence>
<dbReference type="PANTHER" id="PTHR47331">
    <property type="entry name" value="PHD-TYPE DOMAIN-CONTAINING PROTEIN"/>
    <property type="match status" value="1"/>
</dbReference>
<dbReference type="Proteomes" id="UP000887013">
    <property type="component" value="Unassembled WGS sequence"/>
</dbReference>
<protein>
    <submittedName>
        <fullName evidence="1">Uncharacterized protein</fullName>
    </submittedName>
</protein>
<dbReference type="OrthoDB" id="6777813at2759"/>
<accession>A0A8X6TR68</accession>
<dbReference type="Pfam" id="PF05380">
    <property type="entry name" value="Peptidase_A17"/>
    <property type="match status" value="2"/>
</dbReference>
<evidence type="ECO:0000313" key="1">
    <source>
        <dbReference type="EMBL" id="GFT38628.1"/>
    </source>
</evidence>
<comment type="caution">
    <text evidence="1">The sequence shown here is derived from an EMBL/GenBank/DDBJ whole genome shotgun (WGS) entry which is preliminary data.</text>
</comment>
<gene>
    <name evidence="1" type="primary">AVEN_249441_1</name>
    <name evidence="1" type="ORF">NPIL_43771</name>
</gene>